<comment type="caution">
    <text evidence="3">The sequence shown here is derived from an EMBL/GenBank/DDBJ whole genome shotgun (WGS) entry which is preliminary data.</text>
</comment>
<keyword evidence="2" id="KW-1133">Transmembrane helix</keyword>
<evidence type="ECO:0000313" key="4">
    <source>
        <dbReference type="Proteomes" id="UP001144280"/>
    </source>
</evidence>
<evidence type="ECO:0000313" key="3">
    <source>
        <dbReference type="EMBL" id="GLI03466.1"/>
    </source>
</evidence>
<keyword evidence="4" id="KW-1185">Reference proteome</keyword>
<sequence>MPTPEPTPRPRIVGPLLVALVFLAVIGASVGFVLGNRGDDPQNTGADRNTGEDIGDPFTPSPSPSPSPSPTAVVCPASTQQKAGKDLTGLLYVRTGRSEVWICVDADEKLYYQGHSGPPGEELVNDVNAIFLTDVEATQYGYRARNTKGGSVTVYSVSSKELIIQTPDGTRATEPAVNL</sequence>
<evidence type="ECO:0000256" key="2">
    <source>
        <dbReference type="SAM" id="Phobius"/>
    </source>
</evidence>
<keyword evidence="2" id="KW-0812">Transmembrane</keyword>
<proteinExistence type="predicted"/>
<dbReference type="Proteomes" id="UP001144280">
    <property type="component" value="Unassembled WGS sequence"/>
</dbReference>
<organism evidence="3 4">
    <name type="scientific">Phytohabitans aurantiacus</name>
    <dbReference type="NCBI Taxonomy" id="3016789"/>
    <lineage>
        <taxon>Bacteria</taxon>
        <taxon>Bacillati</taxon>
        <taxon>Actinomycetota</taxon>
        <taxon>Actinomycetes</taxon>
        <taxon>Micromonosporales</taxon>
        <taxon>Micromonosporaceae</taxon>
    </lineage>
</organism>
<evidence type="ECO:0008006" key="5">
    <source>
        <dbReference type="Google" id="ProtNLM"/>
    </source>
</evidence>
<feature type="compositionally biased region" description="Pro residues" evidence="1">
    <location>
        <begin position="59"/>
        <end position="69"/>
    </location>
</feature>
<evidence type="ECO:0000256" key="1">
    <source>
        <dbReference type="SAM" id="MobiDB-lite"/>
    </source>
</evidence>
<reference evidence="3" key="1">
    <citation type="submission" date="2022-12" db="EMBL/GenBank/DDBJ databases">
        <title>New Phytohabitans aurantiacus sp. RD004123 nov., an actinomycete isolated from soil.</title>
        <authorList>
            <person name="Triningsih D.W."/>
            <person name="Harunari E."/>
            <person name="Igarashi Y."/>
        </authorList>
    </citation>
    <scope>NUCLEOTIDE SEQUENCE</scope>
    <source>
        <strain evidence="3">RD004123</strain>
    </source>
</reference>
<keyword evidence="2" id="KW-0472">Membrane</keyword>
<feature type="transmembrane region" description="Helical" evidence="2">
    <location>
        <begin position="12"/>
        <end position="34"/>
    </location>
</feature>
<dbReference type="RefSeq" id="WP_281905704.1">
    <property type="nucleotide sequence ID" value="NZ_BSDI01000085.1"/>
</dbReference>
<dbReference type="EMBL" id="BSDI01000085">
    <property type="protein sequence ID" value="GLI03466.1"/>
    <property type="molecule type" value="Genomic_DNA"/>
</dbReference>
<feature type="region of interest" description="Disordered" evidence="1">
    <location>
        <begin position="34"/>
        <end position="80"/>
    </location>
</feature>
<protein>
    <recommendedName>
        <fullName evidence="5">Serine/threonine protein kinase</fullName>
    </recommendedName>
</protein>
<gene>
    <name evidence="3" type="ORF">Pa4123_87440</name>
</gene>
<name>A0ABQ5R9N2_9ACTN</name>
<accession>A0ABQ5R9N2</accession>